<dbReference type="AlphaFoldDB" id="A0A7K8LJD8"/>
<dbReference type="GO" id="GO:0005789">
    <property type="term" value="C:endoplasmic reticulum membrane"/>
    <property type="evidence" value="ECO:0007669"/>
    <property type="project" value="TreeGrafter"/>
</dbReference>
<feature type="non-terminal residue" evidence="2">
    <location>
        <position position="1"/>
    </location>
</feature>
<dbReference type="GO" id="GO:0061630">
    <property type="term" value="F:ubiquitin protein ligase activity"/>
    <property type="evidence" value="ECO:0007669"/>
    <property type="project" value="InterPro"/>
</dbReference>
<dbReference type="Proteomes" id="UP000560386">
    <property type="component" value="Unassembled WGS sequence"/>
</dbReference>
<keyword evidence="3" id="KW-1185">Reference proteome</keyword>
<dbReference type="EMBL" id="VWPR01002121">
    <property type="protein sequence ID" value="NXE28533.1"/>
    <property type="molecule type" value="Genomic_DNA"/>
</dbReference>
<dbReference type="GO" id="GO:0042428">
    <property type="term" value="P:serotonin metabolic process"/>
    <property type="evidence" value="ECO:0007669"/>
    <property type="project" value="TreeGrafter"/>
</dbReference>
<dbReference type="PANTHER" id="PTHR46717">
    <property type="entry name" value="E3 UBIQUITIN-PROTEIN LIGASE RNF180"/>
    <property type="match status" value="1"/>
</dbReference>
<dbReference type="GO" id="GO:0031624">
    <property type="term" value="F:ubiquitin conjugating enzyme binding"/>
    <property type="evidence" value="ECO:0007669"/>
    <property type="project" value="TreeGrafter"/>
</dbReference>
<feature type="non-terminal residue" evidence="2">
    <location>
        <position position="385"/>
    </location>
</feature>
<dbReference type="PANTHER" id="PTHR46717:SF1">
    <property type="entry name" value="E3 UBIQUITIN-PROTEIN LIGASE RNF180"/>
    <property type="match status" value="1"/>
</dbReference>
<dbReference type="GO" id="GO:0016874">
    <property type="term" value="F:ligase activity"/>
    <property type="evidence" value="ECO:0007669"/>
    <property type="project" value="UniProtKB-KW"/>
</dbReference>
<dbReference type="GO" id="GO:0032436">
    <property type="term" value="P:positive regulation of proteasomal ubiquitin-dependent protein catabolic process"/>
    <property type="evidence" value="ECO:0007669"/>
    <property type="project" value="TreeGrafter"/>
</dbReference>
<sequence length="385" mass="43038">MSNQGTDVLRCWRCRKNIANSVCLAKCHGKEPSKTSQPSAAAQESCNVWHVNLEAMPQWVKCVIEKAQWTIGKLHCPFCEACLGGFNFVCNKKCSCGQLVNIHFCKSRTDYQPAFSVKLAKSSGKHLPLFKIHSGFGKDTCHEVVSATLEIKNQGLSYMARKNNGTGRLIEALCLEVRAPSFEMKGKNPPLKTLHQKRNLSASCPMNNACSVKPLHRRSHSLDLNVREGLVLSPALYETSSTETIYCGQNENPLVYTRSGLQLESNRKDDSSVQDLYSSSADELQKRFPVIPFSTLLHRETESECDFEATGQSSGGAIADGSPFVMNLPSPTSAVEEEQHTTPVGLVQHTSISLNQKLDKRERNKLKSLRRKQRRRERWLQKQVS</sequence>
<gene>
    <name evidence="2" type="primary">Rnf180</name>
    <name evidence="2" type="ORF">ARDKOR_R08760</name>
</gene>
<accession>A0A7K8LJD8</accession>
<comment type="caution">
    <text evidence="2">The sequence shown here is derived from an EMBL/GenBank/DDBJ whole genome shotgun (WGS) entry which is preliminary data.</text>
</comment>
<dbReference type="GO" id="GO:0000209">
    <property type="term" value="P:protein polyubiquitination"/>
    <property type="evidence" value="ECO:0007669"/>
    <property type="project" value="InterPro"/>
</dbReference>
<protein>
    <submittedName>
        <fullName evidence="2">RN180 ligase</fullName>
    </submittedName>
</protein>
<reference evidence="2 3" key="1">
    <citation type="submission" date="2019-09" db="EMBL/GenBank/DDBJ databases">
        <title>Bird 10,000 Genomes (B10K) Project - Family phase.</title>
        <authorList>
            <person name="Zhang G."/>
        </authorList>
    </citation>
    <scope>NUCLEOTIDE SEQUENCE [LARGE SCALE GENOMIC DNA]</scope>
    <source>
        <strain evidence="2">B10K-CU-031-01</strain>
        <tissue evidence="2">Muscle</tissue>
    </source>
</reference>
<evidence type="ECO:0000256" key="1">
    <source>
        <dbReference type="SAM" id="MobiDB-lite"/>
    </source>
</evidence>
<proteinExistence type="predicted"/>
<name>A0A7K8LJD8_9AVES</name>
<feature type="region of interest" description="Disordered" evidence="1">
    <location>
        <begin position="308"/>
        <end position="385"/>
    </location>
</feature>
<evidence type="ECO:0000313" key="3">
    <source>
        <dbReference type="Proteomes" id="UP000560386"/>
    </source>
</evidence>
<feature type="compositionally biased region" description="Basic residues" evidence="1">
    <location>
        <begin position="363"/>
        <end position="377"/>
    </location>
</feature>
<dbReference type="InterPro" id="IPR033263">
    <property type="entry name" value="RNF180"/>
</dbReference>
<organism evidence="2 3">
    <name type="scientific">Ardeotis kori</name>
    <dbReference type="NCBI Taxonomy" id="89386"/>
    <lineage>
        <taxon>Eukaryota</taxon>
        <taxon>Metazoa</taxon>
        <taxon>Chordata</taxon>
        <taxon>Craniata</taxon>
        <taxon>Vertebrata</taxon>
        <taxon>Euteleostomi</taxon>
        <taxon>Archelosauria</taxon>
        <taxon>Archosauria</taxon>
        <taxon>Dinosauria</taxon>
        <taxon>Saurischia</taxon>
        <taxon>Theropoda</taxon>
        <taxon>Coelurosauria</taxon>
        <taxon>Aves</taxon>
        <taxon>Neognathae</taxon>
        <taxon>Neoaves</taxon>
        <taxon>Otidimorphae</taxon>
        <taxon>Otidiformes</taxon>
        <taxon>Otididae</taxon>
        <taxon>Ardeotis</taxon>
    </lineage>
</organism>
<keyword evidence="2" id="KW-0436">Ligase</keyword>
<dbReference type="GO" id="GO:0042415">
    <property type="term" value="P:norepinephrine metabolic process"/>
    <property type="evidence" value="ECO:0007669"/>
    <property type="project" value="TreeGrafter"/>
</dbReference>
<evidence type="ECO:0000313" key="2">
    <source>
        <dbReference type="EMBL" id="NXE28533.1"/>
    </source>
</evidence>